<feature type="compositionally biased region" description="Basic residues" evidence="1">
    <location>
        <begin position="72"/>
        <end position="102"/>
    </location>
</feature>
<organism evidence="2">
    <name type="scientific">uncultured Gemmatimonadota bacterium</name>
    <dbReference type="NCBI Taxonomy" id="203437"/>
    <lineage>
        <taxon>Bacteria</taxon>
        <taxon>Pseudomonadati</taxon>
        <taxon>Gemmatimonadota</taxon>
        <taxon>environmental samples</taxon>
    </lineage>
</organism>
<gene>
    <name evidence="2" type="ORF">AVDCRST_MAG89-4167</name>
</gene>
<dbReference type="AlphaFoldDB" id="A0A6J4MRJ6"/>
<feature type="region of interest" description="Disordered" evidence="1">
    <location>
        <begin position="1"/>
        <end position="415"/>
    </location>
</feature>
<feature type="compositionally biased region" description="Basic residues" evidence="1">
    <location>
        <begin position="319"/>
        <end position="350"/>
    </location>
</feature>
<protein>
    <submittedName>
        <fullName evidence="2">Zn-dependent dipeptidase-like protein</fullName>
    </submittedName>
</protein>
<accession>A0A6J4MRJ6</accession>
<reference evidence="2" key="1">
    <citation type="submission" date="2020-02" db="EMBL/GenBank/DDBJ databases">
        <authorList>
            <person name="Meier V. D."/>
        </authorList>
    </citation>
    <scope>NUCLEOTIDE SEQUENCE</scope>
    <source>
        <strain evidence="2">AVDCRST_MAG89</strain>
    </source>
</reference>
<feature type="compositionally biased region" description="Basic residues" evidence="1">
    <location>
        <begin position="181"/>
        <end position="198"/>
    </location>
</feature>
<name>A0A6J4MRJ6_9BACT</name>
<feature type="compositionally biased region" description="Low complexity" evidence="1">
    <location>
        <begin position="288"/>
        <end position="312"/>
    </location>
</feature>
<feature type="non-terminal residue" evidence="2">
    <location>
        <position position="1"/>
    </location>
</feature>
<feature type="compositionally biased region" description="Basic and acidic residues" evidence="1">
    <location>
        <begin position="138"/>
        <end position="157"/>
    </location>
</feature>
<feature type="compositionally biased region" description="Low complexity" evidence="1">
    <location>
        <begin position="246"/>
        <end position="259"/>
    </location>
</feature>
<feature type="non-terminal residue" evidence="2">
    <location>
        <position position="415"/>
    </location>
</feature>
<proteinExistence type="predicted"/>
<evidence type="ECO:0000313" key="2">
    <source>
        <dbReference type="EMBL" id="CAA9366799.1"/>
    </source>
</evidence>
<feature type="compositionally biased region" description="Basic residues" evidence="1">
    <location>
        <begin position="275"/>
        <end position="287"/>
    </location>
</feature>
<dbReference type="EMBL" id="CADCTV010000870">
    <property type="protein sequence ID" value="CAA9366799.1"/>
    <property type="molecule type" value="Genomic_DNA"/>
</dbReference>
<evidence type="ECO:0000256" key="1">
    <source>
        <dbReference type="SAM" id="MobiDB-lite"/>
    </source>
</evidence>
<sequence length="415" mass="45582">ETRRTRGRRPRAGGRRHPRARAAERRRPPGPRPPHPRADAAGGRPQRPPLGDPREGGGRPVAPGPAPLQPRAAHRHPAPARRRGGRRLLGRLRPLRLRKGRGGARGAGAGGPHPPHDRAVPRPAAGAHGGRHRARAPRRQDRLADRDRGRPLHRELAGRAAPVPRGGGALHDAYPRQHAGLGRRRHRLRAPRRAHALRRGGGSGDEPRGDAGGPVARVAGHHEGRHPRLRRPGDLLALVRAGAGGPPAQRAGRRAAAAEAQRRHGDGELLQRLRGPPRRRRHARHVRGAAPLPGADRLPPGRAARLPRLAAPEPDPPRQHRHRRRPHRPHREGCRHRPRGDRFGLRRHHLAPAGPGRRLALPLPHRRAPAPRLLRRRRAQGDRRQPAAGHAHRGDHGRPPAARAPRIGRQDRRDG</sequence>
<feature type="compositionally biased region" description="Low complexity" evidence="1">
    <location>
        <begin position="351"/>
        <end position="363"/>
    </location>
</feature>
<feature type="compositionally biased region" description="Basic residues" evidence="1">
    <location>
        <begin position="1"/>
        <end position="20"/>
    </location>
</feature>
<feature type="compositionally biased region" description="Basic and acidic residues" evidence="1">
    <location>
        <begin position="260"/>
        <end position="271"/>
    </location>
</feature>
<feature type="compositionally biased region" description="Basic residues" evidence="1">
    <location>
        <begin position="364"/>
        <end position="378"/>
    </location>
</feature>